<evidence type="ECO:0000313" key="2">
    <source>
        <dbReference type="EMBL" id="KAH1055804.1"/>
    </source>
</evidence>
<evidence type="ECO:0000313" key="3">
    <source>
        <dbReference type="Proteomes" id="UP000828251"/>
    </source>
</evidence>
<name>A0A9D3USX5_9ROSI</name>
<feature type="compositionally biased region" description="Acidic residues" evidence="1">
    <location>
        <begin position="55"/>
        <end position="75"/>
    </location>
</feature>
<sequence>MGQTDPTISKWQTRWIQEMGDILICLVQQNGWLTPTPLLDMFIRFPPLDKKDDNDGREDDDDDGNDDDDDDEEKKEEEIPITPLNYARVFQPEHPSTKGVVIHDPSHHNPTLTLKYVLLKHRQVVRRVKKRLWRSWS</sequence>
<protein>
    <submittedName>
        <fullName evidence="2">Uncharacterized protein</fullName>
    </submittedName>
</protein>
<dbReference type="EMBL" id="JAIQCV010000010">
    <property type="protein sequence ID" value="KAH1055804.1"/>
    <property type="molecule type" value="Genomic_DNA"/>
</dbReference>
<dbReference type="Proteomes" id="UP000828251">
    <property type="component" value="Unassembled WGS sequence"/>
</dbReference>
<accession>A0A9D3USX5</accession>
<evidence type="ECO:0000256" key="1">
    <source>
        <dbReference type="SAM" id="MobiDB-lite"/>
    </source>
</evidence>
<organism evidence="2 3">
    <name type="scientific">Gossypium stocksii</name>
    <dbReference type="NCBI Taxonomy" id="47602"/>
    <lineage>
        <taxon>Eukaryota</taxon>
        <taxon>Viridiplantae</taxon>
        <taxon>Streptophyta</taxon>
        <taxon>Embryophyta</taxon>
        <taxon>Tracheophyta</taxon>
        <taxon>Spermatophyta</taxon>
        <taxon>Magnoliopsida</taxon>
        <taxon>eudicotyledons</taxon>
        <taxon>Gunneridae</taxon>
        <taxon>Pentapetalae</taxon>
        <taxon>rosids</taxon>
        <taxon>malvids</taxon>
        <taxon>Malvales</taxon>
        <taxon>Malvaceae</taxon>
        <taxon>Malvoideae</taxon>
        <taxon>Gossypium</taxon>
    </lineage>
</organism>
<proteinExistence type="predicted"/>
<gene>
    <name evidence="2" type="ORF">J1N35_033869</name>
</gene>
<keyword evidence="3" id="KW-1185">Reference proteome</keyword>
<dbReference type="AlphaFoldDB" id="A0A9D3USX5"/>
<reference evidence="2 3" key="1">
    <citation type="journal article" date="2021" name="Plant Biotechnol. J.">
        <title>Multi-omics assisted identification of the key and species-specific regulatory components of drought-tolerant mechanisms in Gossypium stocksii.</title>
        <authorList>
            <person name="Yu D."/>
            <person name="Ke L."/>
            <person name="Zhang D."/>
            <person name="Wu Y."/>
            <person name="Sun Y."/>
            <person name="Mei J."/>
            <person name="Sun J."/>
            <person name="Sun Y."/>
        </authorList>
    </citation>
    <scope>NUCLEOTIDE SEQUENCE [LARGE SCALE GENOMIC DNA]</scope>
    <source>
        <strain evidence="3">cv. E1</strain>
        <tissue evidence="2">Leaf</tissue>
    </source>
</reference>
<comment type="caution">
    <text evidence="2">The sequence shown here is derived from an EMBL/GenBank/DDBJ whole genome shotgun (WGS) entry which is preliminary data.</text>
</comment>
<feature type="region of interest" description="Disordered" evidence="1">
    <location>
        <begin position="47"/>
        <end position="81"/>
    </location>
</feature>